<sequence>MSYSIKASYSITALLCLVLFGCDQPVGQQGGDSPYDFAMAQAEEQFQAAKDRCDNLSHDQKDICLENAQAKFQRDKENANAMNTARNPRITATSPQRHAEYEAALKECERLSGDSYQECIDRVKEDIQL</sequence>
<comment type="caution">
    <text evidence="2">The sequence shown here is derived from an EMBL/GenBank/DDBJ whole genome shotgun (WGS) entry which is preliminary data.</text>
</comment>
<dbReference type="EMBL" id="SNYM01000015">
    <property type="protein sequence ID" value="TDQ46093.1"/>
    <property type="molecule type" value="Genomic_DNA"/>
</dbReference>
<gene>
    <name evidence="2" type="ORF">EV696_11587</name>
</gene>
<evidence type="ECO:0000313" key="3">
    <source>
        <dbReference type="Proteomes" id="UP000295375"/>
    </source>
</evidence>
<evidence type="ECO:0000256" key="1">
    <source>
        <dbReference type="SAM" id="MobiDB-lite"/>
    </source>
</evidence>
<dbReference type="RefSeq" id="WP_133592224.1">
    <property type="nucleotide sequence ID" value="NZ_CP037953.1"/>
</dbReference>
<feature type="region of interest" description="Disordered" evidence="1">
    <location>
        <begin position="76"/>
        <end position="97"/>
    </location>
</feature>
<dbReference type="Proteomes" id="UP000295375">
    <property type="component" value="Unassembled WGS sequence"/>
</dbReference>
<protein>
    <submittedName>
        <fullName evidence="2">Uncharacterized protein</fullName>
    </submittedName>
</protein>
<dbReference type="AlphaFoldDB" id="A0A4R6UL57"/>
<proteinExistence type="predicted"/>
<keyword evidence="3" id="KW-1185">Reference proteome</keyword>
<reference evidence="2 3" key="1">
    <citation type="submission" date="2019-03" db="EMBL/GenBank/DDBJ databases">
        <title>Genomic Encyclopedia of Type Strains, Phase IV (KMG-IV): sequencing the most valuable type-strain genomes for metagenomic binning, comparative biology and taxonomic classification.</title>
        <authorList>
            <person name="Goeker M."/>
        </authorList>
    </citation>
    <scope>NUCLEOTIDE SEQUENCE [LARGE SCALE GENOMIC DNA]</scope>
    <source>
        <strain evidence="2 3">DSM 103792</strain>
    </source>
</reference>
<accession>A0A4R6UL57</accession>
<dbReference type="PROSITE" id="PS51257">
    <property type="entry name" value="PROKAR_LIPOPROTEIN"/>
    <property type="match status" value="1"/>
</dbReference>
<feature type="compositionally biased region" description="Polar residues" evidence="1">
    <location>
        <begin position="80"/>
        <end position="96"/>
    </location>
</feature>
<organism evidence="2 3">
    <name type="scientific">Permianibacter aggregans</name>
    <dbReference type="NCBI Taxonomy" id="1510150"/>
    <lineage>
        <taxon>Bacteria</taxon>
        <taxon>Pseudomonadati</taxon>
        <taxon>Pseudomonadota</taxon>
        <taxon>Gammaproteobacteria</taxon>
        <taxon>Pseudomonadales</taxon>
        <taxon>Pseudomonadaceae</taxon>
        <taxon>Permianibacter</taxon>
    </lineage>
</organism>
<name>A0A4R6UL57_9GAMM</name>
<evidence type="ECO:0000313" key="2">
    <source>
        <dbReference type="EMBL" id="TDQ46093.1"/>
    </source>
</evidence>